<feature type="transmembrane region" description="Helical" evidence="1">
    <location>
        <begin position="96"/>
        <end position="114"/>
    </location>
</feature>
<dbReference type="EMBL" id="JACXYZ010000001">
    <property type="protein sequence ID" value="MBD3924238.1"/>
    <property type="molecule type" value="Genomic_DNA"/>
</dbReference>
<dbReference type="InterPro" id="IPR009936">
    <property type="entry name" value="DUF1468"/>
</dbReference>
<evidence type="ECO:0000313" key="4">
    <source>
        <dbReference type="Proteomes" id="UP000618818"/>
    </source>
</evidence>
<keyword evidence="1" id="KW-1133">Transmembrane helix</keyword>
<accession>A0ABR8N7W0</accession>
<dbReference type="Proteomes" id="UP000618818">
    <property type="component" value="Unassembled WGS sequence"/>
</dbReference>
<dbReference type="RefSeq" id="WP_191194025.1">
    <property type="nucleotide sequence ID" value="NZ_JACXYZ010000001.1"/>
</dbReference>
<protein>
    <submittedName>
        <fullName evidence="3">Tripartite tricarboxylate transporter TctB family protein</fullName>
    </submittedName>
</protein>
<evidence type="ECO:0000256" key="1">
    <source>
        <dbReference type="SAM" id="Phobius"/>
    </source>
</evidence>
<proteinExistence type="predicted"/>
<feature type="transmembrane region" description="Helical" evidence="1">
    <location>
        <begin position="24"/>
        <end position="46"/>
    </location>
</feature>
<feature type="transmembrane region" description="Helical" evidence="1">
    <location>
        <begin position="58"/>
        <end position="76"/>
    </location>
</feature>
<feature type="transmembrane region" description="Helical" evidence="1">
    <location>
        <begin position="147"/>
        <end position="167"/>
    </location>
</feature>
<sequence length="169" mass="17951">MSLDAGARPHPEVSEQDIRHPRDVWGSAVTVVIAAVALQRSVSYGIEGHTQVVGPGMFPAIVSAALLLLGLLWALQTWRKTVPQPEEPIELPDRGGVARIAITVAAMLVPALVFNLVDFRLTVFAMSFAVMRFVFGSPLVLAATVSAALSAICYFGLALGLGMVLPLSF</sequence>
<feature type="domain" description="DUF1468" evidence="2">
    <location>
        <begin position="26"/>
        <end position="166"/>
    </location>
</feature>
<name>A0ABR8N7W0_9ACTN</name>
<reference evidence="3 4" key="1">
    <citation type="submission" date="2020-09" db="EMBL/GenBank/DDBJ databases">
        <title>novel species in genus Nocardioides.</title>
        <authorList>
            <person name="Zhang G."/>
        </authorList>
    </citation>
    <scope>NUCLEOTIDE SEQUENCE [LARGE SCALE GENOMIC DNA]</scope>
    <source>
        <strain evidence="3 4">KCTC 39551</strain>
    </source>
</reference>
<keyword evidence="1" id="KW-0472">Membrane</keyword>
<dbReference type="Pfam" id="PF07331">
    <property type="entry name" value="TctB"/>
    <property type="match status" value="1"/>
</dbReference>
<evidence type="ECO:0000313" key="3">
    <source>
        <dbReference type="EMBL" id="MBD3924238.1"/>
    </source>
</evidence>
<organism evidence="3 4">
    <name type="scientific">Nocardioides cavernae</name>
    <dbReference type="NCBI Taxonomy" id="1921566"/>
    <lineage>
        <taxon>Bacteria</taxon>
        <taxon>Bacillati</taxon>
        <taxon>Actinomycetota</taxon>
        <taxon>Actinomycetes</taxon>
        <taxon>Propionibacteriales</taxon>
        <taxon>Nocardioidaceae</taxon>
        <taxon>Nocardioides</taxon>
    </lineage>
</organism>
<comment type="caution">
    <text evidence="3">The sequence shown here is derived from an EMBL/GenBank/DDBJ whole genome shotgun (WGS) entry which is preliminary data.</text>
</comment>
<keyword evidence="1" id="KW-0812">Transmembrane</keyword>
<keyword evidence="4" id="KW-1185">Reference proteome</keyword>
<evidence type="ECO:0000259" key="2">
    <source>
        <dbReference type="Pfam" id="PF07331"/>
    </source>
</evidence>
<gene>
    <name evidence="3" type="ORF">IEZ26_06365</name>
</gene>